<reference evidence="3" key="1">
    <citation type="submission" date="2021-01" db="EMBL/GenBank/DDBJ databases">
        <title>Whole genome shotgun sequence of Virgisporangium aurantiacum NBRC 16421.</title>
        <authorList>
            <person name="Komaki H."/>
            <person name="Tamura T."/>
        </authorList>
    </citation>
    <scope>NUCLEOTIDE SEQUENCE</scope>
    <source>
        <strain evidence="3">NBRC 16421</strain>
    </source>
</reference>
<evidence type="ECO:0000256" key="1">
    <source>
        <dbReference type="SAM" id="MobiDB-lite"/>
    </source>
</evidence>
<keyword evidence="4" id="KW-1185">Reference proteome</keyword>
<keyword evidence="2" id="KW-0472">Membrane</keyword>
<keyword evidence="2" id="KW-1133">Transmembrane helix</keyword>
<proteinExistence type="predicted"/>
<dbReference type="Proteomes" id="UP000612585">
    <property type="component" value="Unassembled WGS sequence"/>
</dbReference>
<dbReference type="RefSeq" id="WP_204007115.1">
    <property type="nucleotide sequence ID" value="NZ_BOPG01000071.1"/>
</dbReference>
<comment type="caution">
    <text evidence="3">The sequence shown here is derived from an EMBL/GenBank/DDBJ whole genome shotgun (WGS) entry which is preliminary data.</text>
</comment>
<dbReference type="EMBL" id="BOPG01000071">
    <property type="protein sequence ID" value="GIJ61879.1"/>
    <property type="molecule type" value="Genomic_DNA"/>
</dbReference>
<feature type="transmembrane region" description="Helical" evidence="2">
    <location>
        <begin position="157"/>
        <end position="177"/>
    </location>
</feature>
<gene>
    <name evidence="3" type="ORF">Vau01_093950</name>
</gene>
<feature type="region of interest" description="Disordered" evidence="1">
    <location>
        <begin position="349"/>
        <end position="369"/>
    </location>
</feature>
<evidence type="ECO:0000313" key="4">
    <source>
        <dbReference type="Proteomes" id="UP000612585"/>
    </source>
</evidence>
<feature type="transmembrane region" description="Helical" evidence="2">
    <location>
        <begin position="242"/>
        <end position="261"/>
    </location>
</feature>
<evidence type="ECO:0000313" key="3">
    <source>
        <dbReference type="EMBL" id="GIJ61879.1"/>
    </source>
</evidence>
<accession>A0A8J3ZCV6</accession>
<feature type="region of interest" description="Disordered" evidence="1">
    <location>
        <begin position="1"/>
        <end position="20"/>
    </location>
</feature>
<evidence type="ECO:0000256" key="2">
    <source>
        <dbReference type="SAM" id="Phobius"/>
    </source>
</evidence>
<name>A0A8J3ZCV6_9ACTN</name>
<feature type="transmembrane region" description="Helical" evidence="2">
    <location>
        <begin position="267"/>
        <end position="289"/>
    </location>
</feature>
<feature type="compositionally biased region" description="Basic and acidic residues" evidence="1">
    <location>
        <begin position="356"/>
        <end position="369"/>
    </location>
</feature>
<organism evidence="3 4">
    <name type="scientific">Virgisporangium aurantiacum</name>
    <dbReference type="NCBI Taxonomy" id="175570"/>
    <lineage>
        <taxon>Bacteria</taxon>
        <taxon>Bacillati</taxon>
        <taxon>Actinomycetota</taxon>
        <taxon>Actinomycetes</taxon>
        <taxon>Micromonosporales</taxon>
        <taxon>Micromonosporaceae</taxon>
        <taxon>Virgisporangium</taxon>
    </lineage>
</organism>
<protein>
    <submittedName>
        <fullName evidence="3">Uncharacterized protein</fullName>
    </submittedName>
</protein>
<dbReference type="AlphaFoldDB" id="A0A8J3ZCV6"/>
<keyword evidence="2" id="KW-0812">Transmembrane</keyword>
<feature type="transmembrane region" description="Helical" evidence="2">
    <location>
        <begin position="31"/>
        <end position="51"/>
    </location>
</feature>
<sequence length="369" mass="40261">MTSEDHDPQPQQDPADDEWNKSTNARATRRLALICWLAVAVLAVLAAGYLLQAHVGSHRLSLSSVELDQASDESDEENAAVLVVRNRIEKAQSLLESSEKYPGLYGGVETRKAAAQEIDAARAELPAALSRASQANDRYRAAQREQATARDRNDEMWLVWLLYLGAVGLVAGVVHAVNRHISGERRRDFENRQLVNEIESAGADDDLSLEFPDLWRQNKVQLRLYHQLVLNYATSARRTTQISLISGFVFLLAVGVVATFASDVPSAISSSVVVAAGTVVTGFIANAVLRNADSSSREVTSFFAHPLEVERMLAAERIIATMPEAARPAAQTLIVNALTRAVEVRAPVAENPIDGAQDRTESDQLERGS</sequence>